<accession>A0AAV9UPM9</accession>
<sequence length="300" mass="35537">MGTRLSPKEQKILERAREIERRSRELPETVLPPDPDAEYDDVSASRHWQQETEKLRHRNNFRLSDEEREEVRLIASRLLLTLPSTGDWEKDTKKAWEKAQLEVTWRKTEALATRIRSDQQPPRERSASPPRDGARSPDPPRKRSRYGNDNDEIIQKIPTMEGSEDTGEIKRPAGFLSFSERLRICDEKYKRQSPRSPFPWEVEAKVRKEIHSNNIKYEREMGLKRQHDPWYPYIERPRPDRQIPNQWCVDLVYTCDELLDAKPKRRQAMVLHNEYLRYSGANPYSTTLPSDSNIKVYKDI</sequence>
<evidence type="ECO:0000256" key="1">
    <source>
        <dbReference type="SAM" id="MobiDB-lite"/>
    </source>
</evidence>
<organism evidence="2 3">
    <name type="scientific">Orbilia brochopaga</name>
    <dbReference type="NCBI Taxonomy" id="3140254"/>
    <lineage>
        <taxon>Eukaryota</taxon>
        <taxon>Fungi</taxon>
        <taxon>Dikarya</taxon>
        <taxon>Ascomycota</taxon>
        <taxon>Pezizomycotina</taxon>
        <taxon>Orbiliomycetes</taxon>
        <taxon>Orbiliales</taxon>
        <taxon>Orbiliaceae</taxon>
        <taxon>Orbilia</taxon>
    </lineage>
</organism>
<name>A0AAV9UPM9_9PEZI</name>
<dbReference type="EMBL" id="JAVHNQ010000006">
    <property type="protein sequence ID" value="KAK6344042.1"/>
    <property type="molecule type" value="Genomic_DNA"/>
</dbReference>
<comment type="caution">
    <text evidence="2">The sequence shown here is derived from an EMBL/GenBank/DDBJ whole genome shotgun (WGS) entry which is preliminary data.</text>
</comment>
<evidence type="ECO:0000313" key="2">
    <source>
        <dbReference type="EMBL" id="KAK6344042.1"/>
    </source>
</evidence>
<proteinExistence type="predicted"/>
<protein>
    <submittedName>
        <fullName evidence="2">Uncharacterized protein</fullName>
    </submittedName>
</protein>
<keyword evidence="3" id="KW-1185">Reference proteome</keyword>
<reference evidence="2 3" key="1">
    <citation type="submission" date="2019-10" db="EMBL/GenBank/DDBJ databases">
        <authorList>
            <person name="Palmer J.M."/>
        </authorList>
    </citation>
    <scope>NUCLEOTIDE SEQUENCE [LARGE SCALE GENOMIC DNA]</scope>
    <source>
        <strain evidence="2 3">TWF696</strain>
    </source>
</reference>
<gene>
    <name evidence="2" type="ORF">TWF696_007689</name>
</gene>
<feature type="region of interest" description="Disordered" evidence="1">
    <location>
        <begin position="111"/>
        <end position="168"/>
    </location>
</feature>
<dbReference type="Proteomes" id="UP001375240">
    <property type="component" value="Unassembled WGS sequence"/>
</dbReference>
<evidence type="ECO:0000313" key="3">
    <source>
        <dbReference type="Proteomes" id="UP001375240"/>
    </source>
</evidence>
<dbReference type="AlphaFoldDB" id="A0AAV9UPM9"/>
<feature type="compositionally biased region" description="Basic and acidic residues" evidence="1">
    <location>
        <begin position="111"/>
        <end position="141"/>
    </location>
</feature>
<feature type="region of interest" description="Disordered" evidence="1">
    <location>
        <begin position="22"/>
        <end position="51"/>
    </location>
</feature>